<dbReference type="GeneID" id="48276288"/>
<evidence type="ECO:0000313" key="1">
    <source>
        <dbReference type="EMBL" id="AVK96328.1"/>
    </source>
</evidence>
<dbReference type="AlphaFoldDB" id="A0A2S0JZ39"/>
<reference evidence="2 4" key="2">
    <citation type="submission" date="2018-06" db="EMBL/GenBank/DDBJ databases">
        <authorList>
            <consortium name="Pathogen Informatics"/>
            <person name="Doyle S."/>
        </authorList>
    </citation>
    <scope>NUCLEOTIDE SEQUENCE [LARGE SCALE GENOMIC DNA]</scope>
    <source>
        <strain evidence="2 4">NCTC10338</strain>
    </source>
</reference>
<dbReference type="Proteomes" id="UP000238825">
    <property type="component" value="Chromosome"/>
</dbReference>
<dbReference type="EMBL" id="UFSZ01000001">
    <property type="protein sequence ID" value="SUV17887.1"/>
    <property type="molecule type" value="Genomic_DNA"/>
</dbReference>
<dbReference type="EMBL" id="CP019980">
    <property type="protein sequence ID" value="AVK96328.1"/>
    <property type="molecule type" value="Genomic_DNA"/>
</dbReference>
<accession>A0A2S0JZ39</accession>
<dbReference type="PANTHER" id="PTHR14136:SF17">
    <property type="entry name" value="BTB_POZ DOMAIN-CONTAINING PROTEIN KCTD9"/>
    <property type="match status" value="1"/>
</dbReference>
<dbReference type="Proteomes" id="UP000255295">
    <property type="component" value="Unassembled WGS sequence"/>
</dbReference>
<organism evidence="1 3">
    <name type="scientific">Lysinibacillus sphaericus</name>
    <name type="common">Bacillus sphaericus</name>
    <dbReference type="NCBI Taxonomy" id="1421"/>
    <lineage>
        <taxon>Bacteria</taxon>
        <taxon>Bacillati</taxon>
        <taxon>Bacillota</taxon>
        <taxon>Bacilli</taxon>
        <taxon>Bacillales</taxon>
        <taxon>Bacillaceae</taxon>
        <taxon>Lysinibacillus</taxon>
    </lineage>
</organism>
<dbReference type="Gene3D" id="2.160.20.80">
    <property type="entry name" value="E3 ubiquitin-protein ligase SopA"/>
    <property type="match status" value="1"/>
</dbReference>
<sequence length="364" mass="42460">MKREEALQHFIDECVVVHVNRLQAIVDRQFRQDKDVLLQPIIHAFEQLFANISRQQQQGKLAPVAFIHLSLLRTSLLENKFTYLLEVYGETWYFDWVECTAKYEAHWLSEAMRDLQNTLEKERKSYISIQTTDVRVILQQTVIQFHQYIVQLLRYLFRYHQESVPTINFQRATCLRFRAGEYKGFSEDIALIDERQQVEKDILLSLEKKEANQSYTFENFSNLSLMQQDLSHMNFSYANFQDSNLAEASLHRSVCIGTNFIGCQLANVDFSYAMIQDADFRNANLAGVNFRHAQGKTLKFPNNEVPCYLGTDFSNANLQQAKFEFAQMAGANFTGANLKGATFFQRDQAKYQFSQAQIKDIHWI</sequence>
<reference evidence="1 3" key="1">
    <citation type="submission" date="2017-03" db="EMBL/GenBank/DDBJ databases">
        <title>The whole genome sequencing and assembly of Lysinibacillus sphaericus DSM 28T strain.</title>
        <authorList>
            <person name="Lee Y.-J."/>
            <person name="Yi H."/>
            <person name="Bahn Y.-S."/>
            <person name="Kim J.F."/>
            <person name="Lee D.-W."/>
        </authorList>
    </citation>
    <scope>NUCLEOTIDE SEQUENCE [LARGE SCALE GENOMIC DNA]</scope>
    <source>
        <strain evidence="1 3">DSM 28</strain>
    </source>
</reference>
<dbReference type="Pfam" id="PF00805">
    <property type="entry name" value="Pentapeptide"/>
    <property type="match status" value="2"/>
</dbReference>
<evidence type="ECO:0000313" key="2">
    <source>
        <dbReference type="EMBL" id="SUV17887.1"/>
    </source>
</evidence>
<name>A0A2S0JZ39_LYSSH</name>
<evidence type="ECO:0000313" key="4">
    <source>
        <dbReference type="Proteomes" id="UP000255295"/>
    </source>
</evidence>
<dbReference type="RefSeq" id="WP_024361245.1">
    <property type="nucleotide sequence ID" value="NZ_BJNS01000025.1"/>
</dbReference>
<protein>
    <submittedName>
        <fullName evidence="2">Pentapeptide repeat containing protein</fullName>
    </submittedName>
</protein>
<proteinExistence type="predicted"/>
<dbReference type="InterPro" id="IPR001646">
    <property type="entry name" value="5peptide_repeat"/>
</dbReference>
<dbReference type="SUPFAM" id="SSF141571">
    <property type="entry name" value="Pentapeptide repeat-like"/>
    <property type="match status" value="1"/>
</dbReference>
<evidence type="ECO:0000313" key="3">
    <source>
        <dbReference type="Proteomes" id="UP000238825"/>
    </source>
</evidence>
<gene>
    <name evidence="2" type="primary">pipB2</name>
    <name evidence="1" type="ORF">LS41612_08730</name>
    <name evidence="2" type="ORF">NCTC10338_02999</name>
</gene>
<dbReference type="InterPro" id="IPR051082">
    <property type="entry name" value="Pentapeptide-BTB/POZ_domain"/>
</dbReference>
<dbReference type="PANTHER" id="PTHR14136">
    <property type="entry name" value="BTB_POZ DOMAIN-CONTAINING PROTEIN KCTD9"/>
    <property type="match status" value="1"/>
</dbReference>